<organism evidence="8 9">
    <name type="scientific">Rugosimonospora acidiphila</name>
    <dbReference type="NCBI Taxonomy" id="556531"/>
    <lineage>
        <taxon>Bacteria</taxon>
        <taxon>Bacillati</taxon>
        <taxon>Actinomycetota</taxon>
        <taxon>Actinomycetes</taxon>
        <taxon>Micromonosporales</taxon>
        <taxon>Micromonosporaceae</taxon>
        <taxon>Rugosimonospora</taxon>
    </lineage>
</organism>
<evidence type="ECO:0000259" key="7">
    <source>
        <dbReference type="PROSITE" id="PS51695"/>
    </source>
</evidence>
<dbReference type="InterPro" id="IPR006311">
    <property type="entry name" value="TAT_signal"/>
</dbReference>
<dbReference type="Gene3D" id="3.40.50.200">
    <property type="entry name" value="Peptidase S8/S53 domain"/>
    <property type="match status" value="1"/>
</dbReference>
<dbReference type="SUPFAM" id="SSF50965">
    <property type="entry name" value="Galactose oxidase, central domain"/>
    <property type="match status" value="1"/>
</dbReference>
<dbReference type="SUPFAM" id="SSF49464">
    <property type="entry name" value="Carboxypeptidase regulatory domain-like"/>
    <property type="match status" value="4"/>
</dbReference>
<keyword evidence="4" id="KW-0378">Hydrolase</keyword>
<evidence type="ECO:0000256" key="3">
    <source>
        <dbReference type="ARBA" id="ARBA00022737"/>
    </source>
</evidence>
<dbReference type="PROSITE" id="PS51318">
    <property type="entry name" value="TAT"/>
    <property type="match status" value="1"/>
</dbReference>
<name>A0ABP9RXS2_9ACTN</name>
<dbReference type="Proteomes" id="UP001501570">
    <property type="component" value="Unassembled WGS sequence"/>
</dbReference>
<dbReference type="CDD" id="cd04056">
    <property type="entry name" value="Peptidases_S53"/>
    <property type="match status" value="1"/>
</dbReference>
<evidence type="ECO:0000256" key="5">
    <source>
        <dbReference type="ARBA" id="ARBA00022825"/>
    </source>
</evidence>
<dbReference type="EMBL" id="BAABJQ010000011">
    <property type="protein sequence ID" value="GAA5188421.1"/>
    <property type="molecule type" value="Genomic_DNA"/>
</dbReference>
<dbReference type="InterPro" id="IPR013320">
    <property type="entry name" value="ConA-like_dom_sf"/>
</dbReference>
<feature type="region of interest" description="Disordered" evidence="6">
    <location>
        <begin position="47"/>
        <end position="74"/>
    </location>
</feature>
<evidence type="ECO:0000313" key="9">
    <source>
        <dbReference type="Proteomes" id="UP001501570"/>
    </source>
</evidence>
<dbReference type="SUPFAM" id="SSF49899">
    <property type="entry name" value="Concanavalin A-like lectins/glucanases"/>
    <property type="match status" value="1"/>
</dbReference>
<dbReference type="SUPFAM" id="SSF52743">
    <property type="entry name" value="Subtilisin-like"/>
    <property type="match status" value="1"/>
</dbReference>
<dbReference type="Gene3D" id="2.60.40.10">
    <property type="entry name" value="Immunoglobulins"/>
    <property type="match status" value="1"/>
</dbReference>
<dbReference type="Pfam" id="PF13620">
    <property type="entry name" value="CarboxypepD_reg"/>
    <property type="match status" value="2"/>
</dbReference>
<dbReference type="PROSITE" id="PS51695">
    <property type="entry name" value="SEDOLISIN"/>
    <property type="match status" value="1"/>
</dbReference>
<keyword evidence="9" id="KW-1185">Reference proteome</keyword>
<dbReference type="Gene3D" id="2.60.40.1120">
    <property type="entry name" value="Carboxypeptidase-like, regulatory domain"/>
    <property type="match status" value="4"/>
</dbReference>
<evidence type="ECO:0000256" key="1">
    <source>
        <dbReference type="ARBA" id="ARBA00022441"/>
    </source>
</evidence>
<feature type="domain" description="Peptidase S53" evidence="7">
    <location>
        <begin position="118"/>
        <end position="458"/>
    </location>
</feature>
<dbReference type="SMART" id="SM00612">
    <property type="entry name" value="Kelch"/>
    <property type="match status" value="5"/>
</dbReference>
<accession>A0ABP9RXS2</accession>
<dbReference type="PANTHER" id="PTHR46344">
    <property type="entry name" value="OS02G0202900 PROTEIN"/>
    <property type="match status" value="1"/>
</dbReference>
<dbReference type="InterPro" id="IPR023828">
    <property type="entry name" value="Peptidase_S8_Ser-AS"/>
</dbReference>
<gene>
    <name evidence="8" type="ORF">GCM10023322_39080</name>
</gene>
<evidence type="ECO:0000256" key="2">
    <source>
        <dbReference type="ARBA" id="ARBA00022670"/>
    </source>
</evidence>
<dbReference type="InterPro" id="IPR006652">
    <property type="entry name" value="Kelch_1"/>
</dbReference>
<evidence type="ECO:0000256" key="6">
    <source>
        <dbReference type="SAM" id="MobiDB-lite"/>
    </source>
</evidence>
<reference evidence="9" key="1">
    <citation type="journal article" date="2019" name="Int. J. Syst. Evol. Microbiol.">
        <title>The Global Catalogue of Microorganisms (GCM) 10K type strain sequencing project: providing services to taxonomists for standard genome sequencing and annotation.</title>
        <authorList>
            <consortium name="The Broad Institute Genomics Platform"/>
            <consortium name="The Broad Institute Genome Sequencing Center for Infectious Disease"/>
            <person name="Wu L."/>
            <person name="Ma J."/>
        </authorList>
    </citation>
    <scope>NUCLEOTIDE SEQUENCE [LARGE SCALE GENOMIC DNA]</scope>
    <source>
        <strain evidence="9">JCM 18304</strain>
    </source>
</reference>
<dbReference type="InterPro" id="IPR036852">
    <property type="entry name" value="Peptidase_S8/S53_dom_sf"/>
</dbReference>
<sequence length="1427" mass="144896">MHIPRIIQPGFHTGRSHSPARRGLLAAAAALAIAVFGLPATAHAMPDGPAARAPSGNAAGPAAPGGASTGRAATGTTSKLDVEALCPAPKKGEAACFALRRRDIKPSRGLRPADTPAGYGPADLASAYGLPADGGAGATVAIIDAFDDPNAEADLAVYRQQYGLPPCTTDTGCLRKVDQRGGTDYPDPDSGWAGEISLDLDMVSAIAPAAHILLVEADFNDGLDLAIAADEAVTLGAKYVSNSYGSGYTSTPGSGEDPSFPTDLDPYYNHPGVAMVASTGDGDYGVQYPAASSYVTAAGGTSLVRDSSTRGWSESVWHNGYGGPGSGCSLYEPKPAFQHDTGCDKRTVGDVSAVSDPATGVATYDTYGEDGDGWGVAGGTSAASPIIAAVYAVAGTPAPGSYPNSYPYANPDALNDVTTGANGSCSPAYLCTAGVGYDGPTGLGTPKGLEAFTTGPHGDITGTVTDAGTHAPIAGATVSTSDMNTSTDAAGHFDLSVPAGSYDLTVAAYGYGSATVTGVAVADGATVTENVALSALPSATVSGTVTDGSGHGWPLYAKLSVDGVPGAPVFTDPYTGHYELQLPQGQTYHLKVTANYPGYQTVTRDVTVGTHDATADVAVPVDATSCTAAGYQESFDGSTQTFEGTDTPAGWTVTDANANGGWEFDDPEPRGNLTGGTGGFAIVDSDYLGEGKTEDTVLTTPVVNFSGTTAPDLSFDTDYRSFLNGEANVDVTVNGGATWTNLWHHDADSVTGPAHVDLPLPQAAGKPAVQLRFHYVGMWAYWWEVDNVFLGSRTCDPVHGGLVAGQVTDANTKAGVNGAVVSTVDSDVATGTSAATPDDPNLGDGFYWLFSPVTGAHQFTASKPHYASPSKSVKVAANFTTKANFALAAGQLKVTPTSITKTVPWQGQATATVTVKNTGGQPATLNIAEQSGAFQQASRTTGAPLNLVRTTVNRHSMSAAVKAAKAAGRAAGKAAADDSPADAPWTAIPDYPATIQDNLAGSDDGKLYSAFGFDGEEDLADLYTYDPDAGSWTKLASAADTREHPGGGFIGGKLIAAGGWGASGDPDPKVEIYDPATNAWSTGADNPKPYAAGGSAVLGNRLYQVGGCGTDTCGNSDVQVYDAASNSWSSAAAYPEPVAWESCGGIDGKVYCAGGTTDEAAITHAYAYDPDSDSWSPVADLPIDLWAADTATSGGQLLVSGGVTAGSSTITNQGYAFDPDSGQWSALPNSNNSLYRGGGACGFYKVGGNPGGPLGTPPLANSEVLPGFADCAAGSGDVSWLSANPTSLTLAPGASATVTVTLDATAPDITQPGTFTASLALRSDTPYSLAPVNVTMTVKPPKTWGKIAGAITSASGAPIAGATVQVDTWAASYTLKTDSNGQYALWLDVRNNPLQVIVAKDGYQPQVRTVKIAKGTTTTANFALKTA</sequence>
<keyword evidence="5" id="KW-0720">Serine protease</keyword>
<dbReference type="Pfam" id="PF24681">
    <property type="entry name" value="Kelch_KLHDC2_KLHL20_DRC7"/>
    <property type="match status" value="1"/>
</dbReference>
<protein>
    <recommendedName>
        <fullName evidence="7">Peptidase S53 domain-containing protein</fullName>
    </recommendedName>
</protein>
<dbReference type="InterPro" id="IPR011043">
    <property type="entry name" value="Gal_Oxase/kelch_b-propeller"/>
</dbReference>
<dbReference type="InterPro" id="IPR008969">
    <property type="entry name" value="CarboxyPept-like_regulatory"/>
</dbReference>
<dbReference type="Gene3D" id="2.120.10.80">
    <property type="entry name" value="Kelch-type beta propeller"/>
    <property type="match status" value="1"/>
</dbReference>
<dbReference type="Gene3D" id="2.60.120.260">
    <property type="entry name" value="Galactose-binding domain-like"/>
    <property type="match status" value="1"/>
</dbReference>
<keyword evidence="2" id="KW-0645">Protease</keyword>
<comment type="caution">
    <text evidence="8">The sequence shown here is derived from an EMBL/GenBank/DDBJ whole genome shotgun (WGS) entry which is preliminary data.</text>
</comment>
<dbReference type="InterPro" id="IPR030400">
    <property type="entry name" value="Sedolisin_dom"/>
</dbReference>
<proteinExistence type="predicted"/>
<dbReference type="RefSeq" id="WP_345631468.1">
    <property type="nucleotide sequence ID" value="NZ_BAABJQ010000011.1"/>
</dbReference>
<evidence type="ECO:0000256" key="4">
    <source>
        <dbReference type="ARBA" id="ARBA00022801"/>
    </source>
</evidence>
<keyword evidence="1" id="KW-0880">Kelch repeat</keyword>
<dbReference type="PROSITE" id="PS00138">
    <property type="entry name" value="SUBTILASE_SER"/>
    <property type="match status" value="1"/>
</dbReference>
<keyword evidence="3" id="KW-0677">Repeat</keyword>
<feature type="compositionally biased region" description="Low complexity" evidence="6">
    <location>
        <begin position="48"/>
        <end position="74"/>
    </location>
</feature>
<dbReference type="InterPro" id="IPR015915">
    <property type="entry name" value="Kelch-typ_b-propeller"/>
</dbReference>
<dbReference type="PANTHER" id="PTHR46344:SF27">
    <property type="entry name" value="KELCH REPEAT SUPERFAMILY PROTEIN"/>
    <property type="match status" value="1"/>
</dbReference>
<dbReference type="InterPro" id="IPR013783">
    <property type="entry name" value="Ig-like_fold"/>
</dbReference>
<evidence type="ECO:0000313" key="8">
    <source>
        <dbReference type="EMBL" id="GAA5188421.1"/>
    </source>
</evidence>